<dbReference type="AlphaFoldDB" id="A0A2P2L9G5"/>
<proteinExistence type="predicted"/>
<dbReference type="EMBL" id="GGEC01034119">
    <property type="protein sequence ID" value="MBX14603.1"/>
    <property type="molecule type" value="Transcribed_RNA"/>
</dbReference>
<dbReference type="GO" id="GO:0008483">
    <property type="term" value="F:transaminase activity"/>
    <property type="evidence" value="ECO:0007669"/>
    <property type="project" value="UniProtKB-KW"/>
</dbReference>
<reference evidence="1" key="1">
    <citation type="submission" date="2018-02" db="EMBL/GenBank/DDBJ databases">
        <title>Rhizophora mucronata_Transcriptome.</title>
        <authorList>
            <person name="Meera S.P."/>
            <person name="Sreeshan A."/>
            <person name="Augustine A."/>
        </authorList>
    </citation>
    <scope>NUCLEOTIDE SEQUENCE</scope>
    <source>
        <tissue evidence="1">Leaf</tissue>
    </source>
</reference>
<sequence length="87" mass="9505">MPSKRDTLTAAVIVIRPIDFVFKKGLPLSLLNRVLRLPLPSLTFPLRASWTDSETEGGAQAEESIVEAICIKSYTSPTIRFVGDATS</sequence>
<accession>A0A2P2L9G5</accession>
<protein>
    <submittedName>
        <fullName evidence="1">Aspartate aminotransferase</fullName>
    </submittedName>
</protein>
<keyword evidence="1" id="KW-0032">Aminotransferase</keyword>
<keyword evidence="1" id="KW-0808">Transferase</keyword>
<evidence type="ECO:0000313" key="1">
    <source>
        <dbReference type="EMBL" id="MBX14603.1"/>
    </source>
</evidence>
<name>A0A2P2L9G5_RHIMU</name>
<organism evidence="1">
    <name type="scientific">Rhizophora mucronata</name>
    <name type="common">Asiatic mangrove</name>
    <dbReference type="NCBI Taxonomy" id="61149"/>
    <lineage>
        <taxon>Eukaryota</taxon>
        <taxon>Viridiplantae</taxon>
        <taxon>Streptophyta</taxon>
        <taxon>Embryophyta</taxon>
        <taxon>Tracheophyta</taxon>
        <taxon>Spermatophyta</taxon>
        <taxon>Magnoliopsida</taxon>
        <taxon>eudicotyledons</taxon>
        <taxon>Gunneridae</taxon>
        <taxon>Pentapetalae</taxon>
        <taxon>rosids</taxon>
        <taxon>fabids</taxon>
        <taxon>Malpighiales</taxon>
        <taxon>Rhizophoraceae</taxon>
        <taxon>Rhizophora</taxon>
    </lineage>
</organism>